<evidence type="ECO:0000313" key="2">
    <source>
        <dbReference type="Proteomes" id="UP000246145"/>
    </source>
</evidence>
<dbReference type="EMBL" id="QEKO01000002">
    <property type="protein sequence ID" value="PVY62737.1"/>
    <property type="molecule type" value="Genomic_DNA"/>
</dbReference>
<dbReference type="RefSeq" id="WP_017523079.1">
    <property type="nucleotide sequence ID" value="NZ_JACCEX010000002.1"/>
</dbReference>
<dbReference type="GO" id="GO:0030638">
    <property type="term" value="P:polyketide metabolic process"/>
    <property type="evidence" value="ECO:0007669"/>
    <property type="project" value="InterPro"/>
</dbReference>
<dbReference type="InterPro" id="IPR009959">
    <property type="entry name" value="Cyclase_SnoaL-like"/>
</dbReference>
<dbReference type="InterPro" id="IPR032710">
    <property type="entry name" value="NTF2-like_dom_sf"/>
</dbReference>
<dbReference type="Pfam" id="PF07366">
    <property type="entry name" value="SnoaL"/>
    <property type="match status" value="1"/>
</dbReference>
<dbReference type="SUPFAM" id="SSF54427">
    <property type="entry name" value="NTF2-like"/>
    <property type="match status" value="1"/>
</dbReference>
<proteinExistence type="predicted"/>
<dbReference type="Gene3D" id="3.10.450.50">
    <property type="match status" value="1"/>
</dbReference>
<organism evidence="1 2">
    <name type="scientific">Pusillimonas noertemannii</name>
    <dbReference type="NCBI Taxonomy" id="305977"/>
    <lineage>
        <taxon>Bacteria</taxon>
        <taxon>Pseudomonadati</taxon>
        <taxon>Pseudomonadota</taxon>
        <taxon>Betaproteobacteria</taxon>
        <taxon>Burkholderiales</taxon>
        <taxon>Alcaligenaceae</taxon>
        <taxon>Pusillimonas</taxon>
    </lineage>
</organism>
<dbReference type="AlphaFoldDB" id="A0A2U1CP57"/>
<keyword evidence="2" id="KW-1185">Reference proteome</keyword>
<gene>
    <name evidence="1" type="ORF">C7440_2234</name>
</gene>
<evidence type="ECO:0000313" key="1">
    <source>
        <dbReference type="EMBL" id="PVY62737.1"/>
    </source>
</evidence>
<accession>A0A2U1CP57</accession>
<dbReference type="OrthoDB" id="13610at2"/>
<reference evidence="1 2" key="1">
    <citation type="submission" date="2018-04" db="EMBL/GenBank/DDBJ databases">
        <title>Genomic Encyclopedia of Type Strains, Phase IV (KMG-IV): sequencing the most valuable type-strain genomes for metagenomic binning, comparative biology and taxonomic classification.</title>
        <authorList>
            <person name="Goeker M."/>
        </authorList>
    </citation>
    <scope>NUCLEOTIDE SEQUENCE [LARGE SCALE GENOMIC DNA]</scope>
    <source>
        <strain evidence="1 2">DSM 10065</strain>
    </source>
</reference>
<dbReference type="Proteomes" id="UP000246145">
    <property type="component" value="Unassembled WGS sequence"/>
</dbReference>
<comment type="caution">
    <text evidence="1">The sequence shown here is derived from an EMBL/GenBank/DDBJ whole genome shotgun (WGS) entry which is preliminary data.</text>
</comment>
<name>A0A2U1CP57_9BURK</name>
<sequence>MTPKEIVRAFVDAHNDHNVEAMMDYLAEDSTMIDVAAPIPLNSKNDVRKLFTLIFSSLNVHFEITGMISEGSKVFAALRTTGTGTGNWAGRDVRGLQFDVFESMFVDTENGKMTTVMFYSDTASLSKQLGNYAPAIDMQSGVANIM</sequence>
<protein>
    <submittedName>
        <fullName evidence="1">SnoaL-like polyketide cyclase</fullName>
    </submittedName>
</protein>
<dbReference type="STRING" id="1231391.GCA_000308195_00704"/>